<name>A0A061JIY7_9PROT</name>
<organism evidence="1 2">
    <name type="scientific">Holospora undulata HU1</name>
    <dbReference type="NCBI Taxonomy" id="1321371"/>
    <lineage>
        <taxon>Bacteria</taxon>
        <taxon>Pseudomonadati</taxon>
        <taxon>Pseudomonadota</taxon>
        <taxon>Alphaproteobacteria</taxon>
        <taxon>Holosporales</taxon>
        <taxon>Holosporaceae</taxon>
        <taxon>Holospora</taxon>
    </lineage>
</organism>
<dbReference type="RefSeq" id="WP_006287856.1">
    <property type="nucleotide sequence ID" value="NZ_ARPM03000062.1"/>
</dbReference>
<reference evidence="1 2" key="1">
    <citation type="journal article" date="2013" name="Genome Announc.">
        <title>Draft Genome Sequence of Holospora undulata Strain HU1, a Micronucleus-Specific Symbiont of the Ciliate Paramecium caudatum.</title>
        <authorList>
            <person name="Dohra H."/>
            <person name="Suzuki H."/>
            <person name="Suzuki T."/>
            <person name="Tanaka K."/>
            <person name="Fujishima M."/>
        </authorList>
    </citation>
    <scope>NUCLEOTIDE SEQUENCE [LARGE SCALE GENOMIC DNA]</scope>
    <source>
        <strain evidence="1 2">HU1</strain>
    </source>
</reference>
<evidence type="ECO:0000313" key="2">
    <source>
        <dbReference type="Proteomes" id="UP000026922"/>
    </source>
</evidence>
<gene>
    <name evidence="1" type="ORF">K737_300174</name>
</gene>
<sequence>MKKIKSFILGVIFFEVASSVYAKSPEKSIPIAPNQSNRYEQNTQTQIIRPRGEDGIPSHKSTKFGDGEEKFWEKDYSNMSKEITWSEFEDKKTEIKFPEYSFENDNGEKKNFIKVPGHREGLSLWHHLGIVPEDMIGIMSEYISELQKKILNSQDDYDSVAECLDVLQKLDPFEQFRKIEETEFDLFKEFTYLAENSKSVIDEWSGLVKADGGQTFSLPNGDAFFKIVSQHLKTNIAIFTEDFLNFSDSPQKNRFFKCEGAQHWLYLMQQGSGAQYDILVEKNQSISKAIMEEMYLYLNNH</sequence>
<protein>
    <submittedName>
        <fullName evidence="1">Uncharacterized protein</fullName>
    </submittedName>
</protein>
<keyword evidence="2" id="KW-1185">Reference proteome</keyword>
<dbReference type="Proteomes" id="UP000026922">
    <property type="component" value="Unassembled WGS sequence"/>
</dbReference>
<proteinExistence type="predicted"/>
<dbReference type="EMBL" id="ARPM03000062">
    <property type="protein sequence ID" value="ETZ05384.1"/>
    <property type="molecule type" value="Genomic_DNA"/>
</dbReference>
<comment type="caution">
    <text evidence="1">The sequence shown here is derived from an EMBL/GenBank/DDBJ whole genome shotgun (WGS) entry which is preliminary data.</text>
</comment>
<accession>A0A061JIY7</accession>
<dbReference type="AlphaFoldDB" id="A0A061JIY7"/>
<evidence type="ECO:0000313" key="1">
    <source>
        <dbReference type="EMBL" id="ETZ05384.1"/>
    </source>
</evidence>